<sequence length="312" mass="36035">MHLIEAHKLHKEFKRHTVVNDISFEIRKGEILGLLGPNGAGKSTTISMIASLLKPTKGEIFYEGDSVIEKPDTIRSKLGYVPQEIALYPEFTALENLQFFAKVYNIPRKERKEKIHQALEYVGLVDRAKSKVNEFSGGMKRRLNIASALIHGPDFLIMDEPTVGIDPQSRNHILEMVKELNKKGMSVLYTTHYMEEVEAICDRILILDHGHIIAEGTKEELIQLIQHQDHIEMKVETRDERFEKELMELVAVELIEFIEDAYMLSVKKQADVLPDIFRLAKEYQVHIYHIQVKKPRLEDVFLHLTGRSLRDE</sequence>
<dbReference type="PANTHER" id="PTHR43582:SF2">
    <property type="entry name" value="LINEARMYCIN RESISTANCE ATP-BINDING PROTEIN LNRL"/>
    <property type="match status" value="1"/>
</dbReference>
<reference evidence="4 5" key="1">
    <citation type="submission" date="2023-05" db="EMBL/GenBank/DDBJ databases">
        <title>Comparative genomics reveals the evidence of polycyclic aromatic hydrocarbons degradation in moderately halophilic genus Pontibacillus.</title>
        <authorList>
            <person name="Yang H."/>
            <person name="Qian Z."/>
        </authorList>
    </citation>
    <scope>NUCLEOTIDE SEQUENCE [LARGE SCALE GENOMIC DNA]</scope>
    <source>
        <strain evidence="5">HN14</strain>
    </source>
</reference>
<evidence type="ECO:0000313" key="4">
    <source>
        <dbReference type="EMBL" id="WIG00074.1"/>
    </source>
</evidence>
<dbReference type="SMART" id="SM00382">
    <property type="entry name" value="AAA"/>
    <property type="match status" value="1"/>
</dbReference>
<dbReference type="InterPro" id="IPR017871">
    <property type="entry name" value="ABC_transporter-like_CS"/>
</dbReference>
<dbReference type="InterPro" id="IPR027417">
    <property type="entry name" value="P-loop_NTPase"/>
</dbReference>
<keyword evidence="5" id="KW-1185">Reference proteome</keyword>
<evidence type="ECO:0000256" key="1">
    <source>
        <dbReference type="ARBA" id="ARBA00022741"/>
    </source>
</evidence>
<dbReference type="EMBL" id="CP126446">
    <property type="protein sequence ID" value="WIG00074.1"/>
    <property type="molecule type" value="Genomic_DNA"/>
</dbReference>
<proteinExistence type="predicted"/>
<dbReference type="PANTHER" id="PTHR43582">
    <property type="entry name" value="LINEARMYCIN RESISTANCE ATP-BINDING PROTEIN LNRL"/>
    <property type="match status" value="1"/>
</dbReference>
<dbReference type="PROSITE" id="PS00211">
    <property type="entry name" value="ABC_TRANSPORTER_1"/>
    <property type="match status" value="1"/>
</dbReference>
<keyword evidence="2 4" id="KW-0067">ATP-binding</keyword>
<evidence type="ECO:0000256" key="2">
    <source>
        <dbReference type="ARBA" id="ARBA00022840"/>
    </source>
</evidence>
<protein>
    <submittedName>
        <fullName evidence="4">ABC transporter ATP-binding protein</fullName>
    </submittedName>
</protein>
<name>A0ABY8V3N7_9BACI</name>
<organism evidence="4 5">
    <name type="scientific">Pontibacillus chungwhensis</name>
    <dbReference type="NCBI Taxonomy" id="265426"/>
    <lineage>
        <taxon>Bacteria</taxon>
        <taxon>Bacillati</taxon>
        <taxon>Bacillota</taxon>
        <taxon>Bacilli</taxon>
        <taxon>Bacillales</taxon>
        <taxon>Bacillaceae</taxon>
        <taxon>Pontibacillus</taxon>
    </lineage>
</organism>
<dbReference type="SUPFAM" id="SSF52540">
    <property type="entry name" value="P-loop containing nucleoside triphosphate hydrolases"/>
    <property type="match status" value="1"/>
</dbReference>
<dbReference type="Pfam" id="PF00005">
    <property type="entry name" value="ABC_tran"/>
    <property type="match status" value="1"/>
</dbReference>
<keyword evidence="1" id="KW-0547">Nucleotide-binding</keyword>
<dbReference type="Proteomes" id="UP001236652">
    <property type="component" value="Chromosome"/>
</dbReference>
<dbReference type="InterPro" id="IPR003439">
    <property type="entry name" value="ABC_transporter-like_ATP-bd"/>
</dbReference>
<accession>A0ABY8V3N7</accession>
<dbReference type="InterPro" id="IPR003593">
    <property type="entry name" value="AAA+_ATPase"/>
</dbReference>
<feature type="domain" description="ABC transporter" evidence="3">
    <location>
        <begin position="4"/>
        <end position="234"/>
    </location>
</feature>
<dbReference type="RefSeq" id="WP_231416448.1">
    <property type="nucleotide sequence ID" value="NZ_CP126446.1"/>
</dbReference>
<dbReference type="Gene3D" id="3.40.50.300">
    <property type="entry name" value="P-loop containing nucleotide triphosphate hydrolases"/>
    <property type="match status" value="1"/>
</dbReference>
<dbReference type="GO" id="GO:0005524">
    <property type="term" value="F:ATP binding"/>
    <property type="evidence" value="ECO:0007669"/>
    <property type="project" value="UniProtKB-KW"/>
</dbReference>
<dbReference type="PROSITE" id="PS50893">
    <property type="entry name" value="ABC_TRANSPORTER_2"/>
    <property type="match status" value="1"/>
</dbReference>
<evidence type="ECO:0000313" key="5">
    <source>
        <dbReference type="Proteomes" id="UP001236652"/>
    </source>
</evidence>
<evidence type="ECO:0000259" key="3">
    <source>
        <dbReference type="PROSITE" id="PS50893"/>
    </source>
</evidence>
<gene>
    <name evidence="4" type="ORF">QNI29_10580</name>
</gene>